<dbReference type="Pfam" id="PF00990">
    <property type="entry name" value="GGDEF"/>
    <property type="match status" value="1"/>
</dbReference>
<dbReference type="EMBL" id="JAJOZR010000006">
    <property type="protein sequence ID" value="MCD7109467.1"/>
    <property type="molecule type" value="Genomic_DNA"/>
</dbReference>
<proteinExistence type="predicted"/>
<dbReference type="PANTHER" id="PTHR44757:SF2">
    <property type="entry name" value="BIOFILM ARCHITECTURE MAINTENANCE PROTEIN MBAA"/>
    <property type="match status" value="1"/>
</dbReference>
<protein>
    <submittedName>
        <fullName evidence="5">EAL domain-containing protein</fullName>
    </submittedName>
</protein>
<feature type="domain" description="Response regulatory" evidence="2">
    <location>
        <begin position="10"/>
        <end position="163"/>
    </location>
</feature>
<keyword evidence="1" id="KW-0597">Phosphoprotein</keyword>
<evidence type="ECO:0000256" key="1">
    <source>
        <dbReference type="PROSITE-ProRule" id="PRU00169"/>
    </source>
</evidence>
<dbReference type="SMART" id="SM00267">
    <property type="entry name" value="GGDEF"/>
    <property type="match status" value="1"/>
</dbReference>
<dbReference type="GO" id="GO:0000160">
    <property type="term" value="P:phosphorelay signal transduction system"/>
    <property type="evidence" value="ECO:0007669"/>
    <property type="project" value="InterPro"/>
</dbReference>
<dbReference type="NCBIfam" id="TIGR00254">
    <property type="entry name" value="GGDEF"/>
    <property type="match status" value="1"/>
</dbReference>
<dbReference type="InterPro" id="IPR011006">
    <property type="entry name" value="CheY-like_superfamily"/>
</dbReference>
<dbReference type="InterPro" id="IPR052155">
    <property type="entry name" value="Biofilm_reg_signaling"/>
</dbReference>
<evidence type="ECO:0000259" key="2">
    <source>
        <dbReference type="PROSITE" id="PS50110"/>
    </source>
</evidence>
<reference evidence="5" key="1">
    <citation type="submission" date="2021-12" db="EMBL/GenBank/DDBJ databases">
        <authorList>
            <person name="Li Y."/>
        </authorList>
    </citation>
    <scope>NUCLEOTIDE SEQUENCE</scope>
    <source>
        <strain evidence="5">DKSPLA3</strain>
    </source>
</reference>
<dbReference type="AlphaFoldDB" id="A0A9X1T0G8"/>
<dbReference type="CDD" id="cd17546">
    <property type="entry name" value="REC_hyHK_CKI1_RcsC-like"/>
    <property type="match status" value="1"/>
</dbReference>
<organism evidence="5 6">
    <name type="scientific">Rhizobium quercicola</name>
    <dbReference type="NCBI Taxonomy" id="2901226"/>
    <lineage>
        <taxon>Bacteria</taxon>
        <taxon>Pseudomonadati</taxon>
        <taxon>Pseudomonadota</taxon>
        <taxon>Alphaproteobacteria</taxon>
        <taxon>Hyphomicrobiales</taxon>
        <taxon>Rhizobiaceae</taxon>
        <taxon>Rhizobium/Agrobacterium group</taxon>
        <taxon>Rhizobium</taxon>
    </lineage>
</organism>
<dbReference type="CDD" id="cd01949">
    <property type="entry name" value="GGDEF"/>
    <property type="match status" value="1"/>
</dbReference>
<dbReference type="InterPro" id="IPR035919">
    <property type="entry name" value="EAL_sf"/>
</dbReference>
<dbReference type="Gene3D" id="3.20.20.450">
    <property type="entry name" value="EAL domain"/>
    <property type="match status" value="1"/>
</dbReference>
<name>A0A9X1T0G8_9HYPH</name>
<gene>
    <name evidence="5" type="ORF">LRX75_10460</name>
</gene>
<dbReference type="PROSITE" id="PS50110">
    <property type="entry name" value="RESPONSE_REGULATORY"/>
    <property type="match status" value="1"/>
</dbReference>
<dbReference type="SUPFAM" id="SSF141868">
    <property type="entry name" value="EAL domain-like"/>
    <property type="match status" value="1"/>
</dbReference>
<dbReference type="Proteomes" id="UP001139089">
    <property type="component" value="Unassembled WGS sequence"/>
</dbReference>
<feature type="domain" description="EAL" evidence="3">
    <location>
        <begin position="372"/>
        <end position="621"/>
    </location>
</feature>
<dbReference type="RefSeq" id="WP_231814122.1">
    <property type="nucleotide sequence ID" value="NZ_JAJOZR010000006.1"/>
</dbReference>
<sequence length="628" mass="68571">MTIPTHETRRILICDDEAGILDAYCRIFSDLVAQTADDGASDYDALSADLFGDAPEHAAAVIDEIVTCRQGEEAVEAVRAAKAAGKPFGVVFLDVRMPPGIDGVEAARQIRALEPVINIVIVTGYSDHRPTEIASKVGTVDRLFYLVKPFDADEVRQMATTLVNRWTSDSRIAGELAAQVAALETLNEALRASEASAHDAARRDPLTRLLNRTGLREHFDSVDRQARDNGAGASLLYLDLDRFKRVNDTYGHGIGDRLICEVARRLSNAVAQDGFAARLGGDEFAIVCGSPRLDAVLGRILAMADEPFLTDGHVLPVSFSVGYSRGGDEGGGGIDLQEHMRRADVALYVAKEAGRGVARPFDPDLDRIFLRDQTLARDLKAAIDGNGLRLSYQPLMCIDGKRVTGVEALLRWDHDAHGLISPEIFVTIAEKNGLMGELGEWVLRRAFEDARAWPEVTTSINLSVLQFAKPDFAETVLRLAGDMQVAAEKVEFEITETAMTNDIASLLVQVEILREAGFRFALDDFGSGYASIGYLSRLNFHKLKIDRSFVSALSTKPDSDRMIRSIVSLGAAMGLTITAEGVEDVIQHDILKAVGCHQLQGFLFHRPCSRSEVEAILHRETLAREDAA</sequence>
<dbReference type="InterPro" id="IPR001789">
    <property type="entry name" value="Sig_transdc_resp-reg_receiver"/>
</dbReference>
<dbReference type="PROSITE" id="PS50883">
    <property type="entry name" value="EAL"/>
    <property type="match status" value="1"/>
</dbReference>
<dbReference type="SMART" id="SM00052">
    <property type="entry name" value="EAL"/>
    <property type="match status" value="1"/>
</dbReference>
<feature type="modified residue" description="4-aspartylphosphate" evidence="1">
    <location>
        <position position="94"/>
    </location>
</feature>
<dbReference type="PANTHER" id="PTHR44757">
    <property type="entry name" value="DIGUANYLATE CYCLASE DGCP"/>
    <property type="match status" value="1"/>
</dbReference>
<dbReference type="SUPFAM" id="SSF52172">
    <property type="entry name" value="CheY-like"/>
    <property type="match status" value="1"/>
</dbReference>
<evidence type="ECO:0000313" key="6">
    <source>
        <dbReference type="Proteomes" id="UP001139089"/>
    </source>
</evidence>
<dbReference type="SMART" id="SM00448">
    <property type="entry name" value="REC"/>
    <property type="match status" value="1"/>
</dbReference>
<dbReference type="Gene3D" id="3.40.50.2300">
    <property type="match status" value="1"/>
</dbReference>
<accession>A0A9X1T0G8</accession>
<feature type="domain" description="GGDEF" evidence="4">
    <location>
        <begin position="231"/>
        <end position="363"/>
    </location>
</feature>
<dbReference type="InterPro" id="IPR043128">
    <property type="entry name" value="Rev_trsase/Diguanyl_cyclase"/>
</dbReference>
<evidence type="ECO:0000313" key="5">
    <source>
        <dbReference type="EMBL" id="MCD7109467.1"/>
    </source>
</evidence>
<evidence type="ECO:0000259" key="4">
    <source>
        <dbReference type="PROSITE" id="PS50887"/>
    </source>
</evidence>
<dbReference type="InterPro" id="IPR029787">
    <property type="entry name" value="Nucleotide_cyclase"/>
</dbReference>
<dbReference type="InterPro" id="IPR001633">
    <property type="entry name" value="EAL_dom"/>
</dbReference>
<dbReference type="CDD" id="cd01948">
    <property type="entry name" value="EAL"/>
    <property type="match status" value="1"/>
</dbReference>
<dbReference type="Gene3D" id="3.30.70.270">
    <property type="match status" value="1"/>
</dbReference>
<comment type="caution">
    <text evidence="5">The sequence shown here is derived from an EMBL/GenBank/DDBJ whole genome shotgun (WGS) entry which is preliminary data.</text>
</comment>
<dbReference type="InterPro" id="IPR000160">
    <property type="entry name" value="GGDEF_dom"/>
</dbReference>
<dbReference type="Pfam" id="PF00072">
    <property type="entry name" value="Response_reg"/>
    <property type="match status" value="1"/>
</dbReference>
<dbReference type="PROSITE" id="PS50887">
    <property type="entry name" value="GGDEF"/>
    <property type="match status" value="1"/>
</dbReference>
<evidence type="ECO:0000259" key="3">
    <source>
        <dbReference type="PROSITE" id="PS50883"/>
    </source>
</evidence>
<dbReference type="SUPFAM" id="SSF55073">
    <property type="entry name" value="Nucleotide cyclase"/>
    <property type="match status" value="1"/>
</dbReference>
<keyword evidence="6" id="KW-1185">Reference proteome</keyword>
<dbReference type="Pfam" id="PF00563">
    <property type="entry name" value="EAL"/>
    <property type="match status" value="1"/>
</dbReference>